<feature type="chain" id="PRO_5017643278" evidence="2">
    <location>
        <begin position="24"/>
        <end position="285"/>
    </location>
</feature>
<evidence type="ECO:0000256" key="1">
    <source>
        <dbReference type="SAM" id="MobiDB-lite"/>
    </source>
</evidence>
<evidence type="ECO:0000313" key="3">
    <source>
        <dbReference type="EMBL" id="HCO27786.1"/>
    </source>
</evidence>
<accession>A0A3D3RGL9</accession>
<organism evidence="3 4">
    <name type="scientific">Gimesia maris</name>
    <dbReference type="NCBI Taxonomy" id="122"/>
    <lineage>
        <taxon>Bacteria</taxon>
        <taxon>Pseudomonadati</taxon>
        <taxon>Planctomycetota</taxon>
        <taxon>Planctomycetia</taxon>
        <taxon>Planctomycetales</taxon>
        <taxon>Planctomycetaceae</taxon>
        <taxon>Gimesia</taxon>
    </lineage>
</organism>
<feature type="compositionally biased region" description="Basic and acidic residues" evidence="1">
    <location>
        <begin position="259"/>
        <end position="273"/>
    </location>
</feature>
<dbReference type="EMBL" id="DQAY01000209">
    <property type="protein sequence ID" value="HCO27786.1"/>
    <property type="molecule type" value="Genomic_DNA"/>
</dbReference>
<comment type="caution">
    <text evidence="3">The sequence shown here is derived from an EMBL/GenBank/DDBJ whole genome shotgun (WGS) entry which is preliminary data.</text>
</comment>
<keyword evidence="2" id="KW-0732">Signal</keyword>
<gene>
    <name evidence="3" type="ORF">DIT97_34125</name>
</gene>
<dbReference type="Proteomes" id="UP000263642">
    <property type="component" value="Unassembled WGS sequence"/>
</dbReference>
<sequence>MVKRIQLPVVLGMVLLMCSTSVAPVNGTPKKGPMTILSLKKDAPQVDLFEGIEDHQLGARVYPMSAYSSSVFISNLTKEPLTVKVPAAVSSVHILAQAGPNPGLLQTLQGGSQTQVGDSQAVGGNLNPVGNNQNIDFNGLFTIPPEQTVKLKLSSVCLEHGKPCPSSLKIYELRPIESQVKDKALVLVLQKFNPKRDDLEMVQAIAWHLSSHLGWQELASKKKHQIVGGGVPYFTPAQLIAAKKIVEVARIESHKLAAREKNSFPESKMDSDKSPVLSRVRQDRR</sequence>
<protein>
    <submittedName>
        <fullName evidence="3">Uncharacterized protein</fullName>
    </submittedName>
</protein>
<dbReference type="AlphaFoldDB" id="A0A3D3RGL9"/>
<feature type="region of interest" description="Disordered" evidence="1">
    <location>
        <begin position="259"/>
        <end position="285"/>
    </location>
</feature>
<name>A0A3D3RGL9_9PLAN</name>
<feature type="signal peptide" evidence="2">
    <location>
        <begin position="1"/>
        <end position="23"/>
    </location>
</feature>
<evidence type="ECO:0000256" key="2">
    <source>
        <dbReference type="SAM" id="SignalP"/>
    </source>
</evidence>
<reference evidence="3 4" key="1">
    <citation type="journal article" date="2018" name="Nat. Biotechnol.">
        <title>A standardized bacterial taxonomy based on genome phylogeny substantially revises the tree of life.</title>
        <authorList>
            <person name="Parks D.H."/>
            <person name="Chuvochina M."/>
            <person name="Waite D.W."/>
            <person name="Rinke C."/>
            <person name="Skarshewski A."/>
            <person name="Chaumeil P.A."/>
            <person name="Hugenholtz P."/>
        </authorList>
    </citation>
    <scope>NUCLEOTIDE SEQUENCE [LARGE SCALE GENOMIC DNA]</scope>
    <source>
        <strain evidence="3">UBA9375</strain>
    </source>
</reference>
<evidence type="ECO:0000313" key="4">
    <source>
        <dbReference type="Proteomes" id="UP000263642"/>
    </source>
</evidence>
<proteinExistence type="predicted"/>